<name>A0A2X4VSW5_LEDLE</name>
<protein>
    <submittedName>
        <fullName evidence="1">Cytoplasmic protein</fullName>
    </submittedName>
</protein>
<proteinExistence type="predicted"/>
<dbReference type="KEGG" id="blen:NCTC4824_00841"/>
<dbReference type="Pfam" id="PF07485">
    <property type="entry name" value="DUF1529"/>
    <property type="match status" value="1"/>
</dbReference>
<sequence>MFNRYAQSQQAISTSCPNPHCDNFHCRCGEHCKCTSDHSCTSLLNSAHSLCDQFATILNGISSIDKGVCSVSLHRNMKVTVQGRPSTTVVPADVLFESLDQNGNALNLAEIAILQEEIPGFTHSIVQQGIIVSALHNHWLYMNPLIMYIHLQSIEPPLQFAKKLAHSFSFLNSYPVK</sequence>
<dbReference type="InterPro" id="IPR011094">
    <property type="entry name" value="Uncharacterised_LppY/LpqO"/>
</dbReference>
<dbReference type="AlphaFoldDB" id="A0A2X4VSW5"/>
<evidence type="ECO:0000313" key="2">
    <source>
        <dbReference type="Proteomes" id="UP000249134"/>
    </source>
</evidence>
<dbReference type="EMBL" id="LS483476">
    <property type="protein sequence ID" value="SQI53359.1"/>
    <property type="molecule type" value="Genomic_DNA"/>
</dbReference>
<organism evidence="1 2">
    <name type="scientific">Lederbergia lenta</name>
    <name type="common">Bacillus lentus</name>
    <dbReference type="NCBI Taxonomy" id="1467"/>
    <lineage>
        <taxon>Bacteria</taxon>
        <taxon>Bacillati</taxon>
        <taxon>Bacillota</taxon>
        <taxon>Bacilli</taxon>
        <taxon>Bacillales</taxon>
        <taxon>Bacillaceae</taxon>
        <taxon>Lederbergia</taxon>
    </lineage>
</organism>
<reference evidence="1 2" key="1">
    <citation type="submission" date="2018-06" db="EMBL/GenBank/DDBJ databases">
        <authorList>
            <consortium name="Pathogen Informatics"/>
            <person name="Doyle S."/>
        </authorList>
    </citation>
    <scope>NUCLEOTIDE SEQUENCE [LARGE SCALE GENOMIC DNA]</scope>
    <source>
        <strain evidence="1 2">NCTC4824</strain>
    </source>
</reference>
<dbReference type="PROSITE" id="PS51257">
    <property type="entry name" value="PROKAR_LIPOPROTEIN"/>
    <property type="match status" value="1"/>
</dbReference>
<gene>
    <name evidence="1" type="ORF">NCTC4824_00841</name>
</gene>
<evidence type="ECO:0000313" key="1">
    <source>
        <dbReference type="EMBL" id="SQI53359.1"/>
    </source>
</evidence>
<dbReference type="Proteomes" id="UP000249134">
    <property type="component" value="Chromosome 1"/>
</dbReference>
<accession>A0A2X4VSW5</accession>
<keyword evidence="2" id="KW-1185">Reference proteome</keyword>